<reference evidence="1" key="1">
    <citation type="submission" date="2020-03" db="EMBL/GenBank/DDBJ databases">
        <title>FDA dAtabase for Regulatory Grade micrObial Sequences (FDA-ARGOS): Supporting development and validation of Infectious Disease Dx tests.</title>
        <authorList>
            <person name="Campos J."/>
            <person name="Goldberg B."/>
            <person name="Tallon L."/>
            <person name="Sadzewicz L."/>
            <person name="Vavikolanu K."/>
            <person name="Mehta A."/>
            <person name="Aluvathingal J."/>
            <person name="Nadendla S."/>
            <person name="Nandy P."/>
            <person name="Geyer C."/>
            <person name="Yan Y."/>
            <person name="Sichtig H."/>
        </authorList>
    </citation>
    <scope>NUCLEOTIDE SEQUENCE [LARGE SCALE GENOMIC DNA]</scope>
    <source>
        <strain evidence="1">FDAARGOS_652</strain>
    </source>
</reference>
<dbReference type="Proteomes" id="UP000590412">
    <property type="component" value="Unassembled WGS sequence"/>
</dbReference>
<evidence type="ECO:0000313" key="2">
    <source>
        <dbReference type="Proteomes" id="UP000590412"/>
    </source>
</evidence>
<accession>A0A8X7NHI2</accession>
<name>A0A8X7NHI2_CANPA</name>
<evidence type="ECO:0000313" key="1">
    <source>
        <dbReference type="EMBL" id="KAF6045346.1"/>
    </source>
</evidence>
<dbReference type="OrthoDB" id="4079690at2759"/>
<protein>
    <submittedName>
        <fullName evidence="1">Uncharacterized protein</fullName>
    </submittedName>
</protein>
<sequence>MACPKPFKSKQATITILKIKSGKLTYLLPLETITLDNIRNGLALGITNSGGIPTQDENEDIKRENREQDLMDEDNIPVPKSEFEVVEDLREVDGTTQHVDPEELRIAFPRDRSSPYANEWIELTEENIDEVEFKDYDILAFTTSTRDDFAIVEAAYDD</sequence>
<comment type="caution">
    <text evidence="1">The sequence shown here is derived from an EMBL/GenBank/DDBJ whole genome shotgun (WGS) entry which is preliminary data.</text>
</comment>
<proteinExistence type="predicted"/>
<dbReference type="EMBL" id="JABWAB010000009">
    <property type="protein sequence ID" value="KAF6045346.1"/>
    <property type="molecule type" value="Genomic_DNA"/>
</dbReference>
<gene>
    <name evidence="1" type="ORF">FOB60_004918</name>
</gene>
<dbReference type="AlphaFoldDB" id="A0A8X7NHI2"/>
<organism evidence="1 2">
    <name type="scientific">Candida parapsilosis</name>
    <name type="common">Yeast</name>
    <dbReference type="NCBI Taxonomy" id="5480"/>
    <lineage>
        <taxon>Eukaryota</taxon>
        <taxon>Fungi</taxon>
        <taxon>Dikarya</taxon>
        <taxon>Ascomycota</taxon>
        <taxon>Saccharomycotina</taxon>
        <taxon>Pichiomycetes</taxon>
        <taxon>Debaryomycetaceae</taxon>
        <taxon>Candida/Lodderomyces clade</taxon>
        <taxon>Candida</taxon>
    </lineage>
</organism>